<dbReference type="AlphaFoldDB" id="A0A942E0C4"/>
<dbReference type="PROSITE" id="PS51202">
    <property type="entry name" value="RCK_C"/>
    <property type="match status" value="2"/>
</dbReference>
<evidence type="ECO:0000256" key="2">
    <source>
        <dbReference type="ARBA" id="ARBA00022448"/>
    </source>
</evidence>
<dbReference type="Pfam" id="PF02080">
    <property type="entry name" value="TrkA_C"/>
    <property type="match status" value="2"/>
</dbReference>
<organism evidence="9 10">
    <name type="scientific">Pseudaminobacter soli</name>
    <name type="common">ex Zhang et al. 2022</name>
    <dbReference type="NCBI Taxonomy" id="2831468"/>
    <lineage>
        <taxon>Bacteria</taxon>
        <taxon>Pseudomonadati</taxon>
        <taxon>Pseudomonadota</taxon>
        <taxon>Alphaproteobacteria</taxon>
        <taxon>Hyphomicrobiales</taxon>
        <taxon>Phyllobacteriaceae</taxon>
        <taxon>Pseudaminobacter</taxon>
    </lineage>
</organism>
<feature type="domain" description="RCK C-terminal" evidence="8">
    <location>
        <begin position="300"/>
        <end position="385"/>
    </location>
</feature>
<keyword evidence="2" id="KW-0813">Transport</keyword>
<dbReference type="GO" id="GO:0005886">
    <property type="term" value="C:plasma membrane"/>
    <property type="evidence" value="ECO:0007669"/>
    <property type="project" value="TreeGrafter"/>
</dbReference>
<dbReference type="Pfam" id="PF03600">
    <property type="entry name" value="CitMHS"/>
    <property type="match status" value="1"/>
</dbReference>
<proteinExistence type="predicted"/>
<name>A0A942E0C4_9HYPH</name>
<dbReference type="GO" id="GO:0008324">
    <property type="term" value="F:monoatomic cation transmembrane transporter activity"/>
    <property type="evidence" value="ECO:0007669"/>
    <property type="project" value="InterPro"/>
</dbReference>
<dbReference type="EMBL" id="JAGWCR010000011">
    <property type="protein sequence ID" value="MBS3651016.1"/>
    <property type="molecule type" value="Genomic_DNA"/>
</dbReference>
<evidence type="ECO:0000256" key="4">
    <source>
        <dbReference type="ARBA" id="ARBA00022737"/>
    </source>
</evidence>
<feature type="transmembrane region" description="Helical" evidence="7">
    <location>
        <begin position="451"/>
        <end position="474"/>
    </location>
</feature>
<feature type="transmembrane region" description="Helical" evidence="7">
    <location>
        <begin position="133"/>
        <end position="152"/>
    </location>
</feature>
<protein>
    <submittedName>
        <fullName evidence="9">SLC13 family permease</fullName>
    </submittedName>
</protein>
<dbReference type="PANTHER" id="PTHR43652:SF2">
    <property type="entry name" value="BASIC AMINO ACID ANTIPORTER YFCC-RELATED"/>
    <property type="match status" value="1"/>
</dbReference>
<evidence type="ECO:0000256" key="5">
    <source>
        <dbReference type="ARBA" id="ARBA00022989"/>
    </source>
</evidence>
<feature type="domain" description="RCK C-terminal" evidence="8">
    <location>
        <begin position="208"/>
        <end position="292"/>
    </location>
</feature>
<feature type="transmembrane region" description="Helical" evidence="7">
    <location>
        <begin position="486"/>
        <end position="505"/>
    </location>
</feature>
<comment type="subcellular location">
    <subcellularLocation>
        <location evidence="1">Membrane</location>
        <topology evidence="1">Multi-pass membrane protein</topology>
    </subcellularLocation>
</comment>
<reference evidence="9" key="1">
    <citation type="submission" date="2021-04" db="EMBL/GenBank/DDBJ databases">
        <title>Pseudaminobacter soli sp. nov., isolated from paddy soil contaminated by heavy metals.</title>
        <authorList>
            <person name="Zhang K."/>
        </authorList>
    </citation>
    <scope>NUCLEOTIDE SEQUENCE</scope>
    <source>
        <strain evidence="9">19-2017</strain>
    </source>
</reference>
<dbReference type="RefSeq" id="WP_188256561.1">
    <property type="nucleotide sequence ID" value="NZ_JABVCF010000011.1"/>
</dbReference>
<feature type="transmembrane region" description="Helical" evidence="7">
    <location>
        <begin position="570"/>
        <end position="590"/>
    </location>
</feature>
<feature type="transmembrane region" description="Helical" evidence="7">
    <location>
        <begin position="7"/>
        <end position="24"/>
    </location>
</feature>
<dbReference type="GO" id="GO:0006813">
    <property type="term" value="P:potassium ion transport"/>
    <property type="evidence" value="ECO:0007669"/>
    <property type="project" value="InterPro"/>
</dbReference>
<keyword evidence="3 7" id="KW-0812">Transmembrane</keyword>
<keyword evidence="10" id="KW-1185">Reference proteome</keyword>
<evidence type="ECO:0000256" key="1">
    <source>
        <dbReference type="ARBA" id="ARBA00004141"/>
    </source>
</evidence>
<keyword evidence="6 7" id="KW-0472">Membrane</keyword>
<keyword evidence="4" id="KW-0677">Repeat</keyword>
<dbReference type="InterPro" id="IPR006037">
    <property type="entry name" value="RCK_C"/>
</dbReference>
<comment type="caution">
    <text evidence="9">The sequence shown here is derived from an EMBL/GenBank/DDBJ whole genome shotgun (WGS) entry which is preliminary data.</text>
</comment>
<evidence type="ECO:0000313" key="9">
    <source>
        <dbReference type="EMBL" id="MBS3651016.1"/>
    </source>
</evidence>
<feature type="transmembrane region" description="Helical" evidence="7">
    <location>
        <begin position="56"/>
        <end position="79"/>
    </location>
</feature>
<evidence type="ECO:0000256" key="7">
    <source>
        <dbReference type="SAM" id="Phobius"/>
    </source>
</evidence>
<sequence length="592" mass="63068">MSSEQMIALAVLGITMVLFIWGRWRYDLVAVFALLAVVLTGLVPAQTAFNGFAHPAVLTVIGVLILSRGLQNAGIIDMIVKLLGPLQGHPALQLTGQTIIITTLSAFMNNVGALALMLPVAIRTAYRDNFSPALVLMPLAFASLLGGTITLIGTPPNLIVSSFREDAVGRPFAMFDFAPVGVLVAIAGILFLVLVGWRLIPQDRRRRANASDALRIEDYIAEVVARKGARAIARTVGEIERLSEEEAVVVALVRGDERIPEPRYDEEIVEDDILHLQGSPEALKTVIDEAGLALLGHKGRSLTSGAAGTADVVEAIVSPRSSAIGHTPASLRLRGRFGANLLAISRHGRRIRTRLRDVTFKSGDAVLLHGARANIGEALTELHFLPLAERDIGIMRPRRLILASSLFVGAILATMLGLMPVHIAFILAAALMVGTDIVTLNELYDAIDWPVVVLIGAMFPIGTALETTGTAALVANGLLSGVRGLAPVWALLLLLIATLLLTDFINNSATALVMSPIAVSMSGQLGTSPDPFLMAVAVGSSCAFLTPIGHQNNALILEPGGYRFGDYWRMGLPLEIVVVIVSVPAIMVVWPF</sequence>
<dbReference type="InterPro" id="IPR004680">
    <property type="entry name" value="Cit_transptr-like_dom"/>
</dbReference>
<feature type="transmembrane region" description="Helical" evidence="7">
    <location>
        <begin position="172"/>
        <end position="197"/>
    </location>
</feature>
<evidence type="ECO:0000256" key="3">
    <source>
        <dbReference type="ARBA" id="ARBA00022692"/>
    </source>
</evidence>
<evidence type="ECO:0000256" key="6">
    <source>
        <dbReference type="ARBA" id="ARBA00023136"/>
    </source>
</evidence>
<feature type="transmembrane region" description="Helical" evidence="7">
    <location>
        <begin position="30"/>
        <end position="49"/>
    </location>
</feature>
<dbReference type="InterPro" id="IPR036721">
    <property type="entry name" value="RCK_C_sf"/>
</dbReference>
<evidence type="ECO:0000313" key="10">
    <source>
        <dbReference type="Proteomes" id="UP000680348"/>
    </source>
</evidence>
<accession>A0A942E0C4</accession>
<dbReference type="SUPFAM" id="SSF116726">
    <property type="entry name" value="TrkA C-terminal domain-like"/>
    <property type="match status" value="2"/>
</dbReference>
<dbReference type="PANTHER" id="PTHR43652">
    <property type="entry name" value="BASIC AMINO ACID ANTIPORTER YFCC-RELATED"/>
    <property type="match status" value="1"/>
</dbReference>
<keyword evidence="5 7" id="KW-1133">Transmembrane helix</keyword>
<dbReference type="Gene3D" id="3.30.70.1450">
    <property type="entry name" value="Regulator of K+ conductance, C-terminal domain"/>
    <property type="match status" value="2"/>
</dbReference>
<evidence type="ECO:0000259" key="8">
    <source>
        <dbReference type="PROSITE" id="PS51202"/>
    </source>
</evidence>
<dbReference type="InterPro" id="IPR051679">
    <property type="entry name" value="DASS-Related_Transporters"/>
</dbReference>
<dbReference type="Proteomes" id="UP000680348">
    <property type="component" value="Unassembled WGS sequence"/>
</dbReference>
<feature type="transmembrane region" description="Helical" evidence="7">
    <location>
        <begin position="400"/>
        <end position="431"/>
    </location>
</feature>
<gene>
    <name evidence="9" type="ORF">KEU06_20610</name>
</gene>
<feature type="transmembrane region" description="Helical" evidence="7">
    <location>
        <begin position="99"/>
        <end position="121"/>
    </location>
</feature>